<protein>
    <recommendedName>
        <fullName evidence="3">histidine kinase</fullName>
        <ecNumber evidence="3">2.7.13.3</ecNumber>
    </recommendedName>
</protein>
<dbReference type="SMART" id="SM00388">
    <property type="entry name" value="HisKA"/>
    <property type="match status" value="1"/>
</dbReference>
<feature type="domain" description="HAMP" evidence="16">
    <location>
        <begin position="128"/>
        <end position="180"/>
    </location>
</feature>
<dbReference type="Gene3D" id="6.10.340.10">
    <property type="match status" value="1"/>
</dbReference>
<evidence type="ECO:0000256" key="4">
    <source>
        <dbReference type="ARBA" id="ARBA00022475"/>
    </source>
</evidence>
<evidence type="ECO:0000256" key="14">
    <source>
        <dbReference type="SAM" id="Phobius"/>
    </source>
</evidence>
<dbReference type="GO" id="GO:0000155">
    <property type="term" value="F:phosphorelay sensor kinase activity"/>
    <property type="evidence" value="ECO:0007669"/>
    <property type="project" value="InterPro"/>
</dbReference>
<dbReference type="EC" id="2.7.13.3" evidence="3"/>
<dbReference type="SUPFAM" id="SSF158472">
    <property type="entry name" value="HAMP domain-like"/>
    <property type="match status" value="1"/>
</dbReference>
<evidence type="ECO:0000256" key="5">
    <source>
        <dbReference type="ARBA" id="ARBA00022553"/>
    </source>
</evidence>
<evidence type="ECO:0000259" key="16">
    <source>
        <dbReference type="PROSITE" id="PS50885"/>
    </source>
</evidence>
<dbReference type="InterPro" id="IPR005467">
    <property type="entry name" value="His_kinase_dom"/>
</dbReference>
<comment type="catalytic activity">
    <reaction evidence="1">
        <text>ATP + protein L-histidine = ADP + protein N-phospho-L-histidine.</text>
        <dbReference type="EC" id="2.7.13.3"/>
    </reaction>
</comment>
<dbReference type="GO" id="GO:0005886">
    <property type="term" value="C:plasma membrane"/>
    <property type="evidence" value="ECO:0007669"/>
    <property type="project" value="UniProtKB-SubCell"/>
</dbReference>
<organism evidence="17 18">
    <name type="scientific">[Clostridium] hylemonae DSM 15053</name>
    <dbReference type="NCBI Taxonomy" id="553973"/>
    <lineage>
        <taxon>Bacteria</taxon>
        <taxon>Bacillati</taxon>
        <taxon>Bacillota</taxon>
        <taxon>Clostridia</taxon>
        <taxon>Lachnospirales</taxon>
        <taxon>Lachnospiraceae</taxon>
    </lineage>
</organism>
<evidence type="ECO:0000256" key="3">
    <source>
        <dbReference type="ARBA" id="ARBA00012438"/>
    </source>
</evidence>
<keyword evidence="6" id="KW-0808">Transferase</keyword>
<dbReference type="Gene3D" id="3.30.565.10">
    <property type="entry name" value="Histidine kinase-like ATPase, C-terminal domain"/>
    <property type="match status" value="1"/>
</dbReference>
<reference evidence="17" key="2">
    <citation type="submission" date="2013-06" db="EMBL/GenBank/DDBJ databases">
        <title>Draft genome sequence of Clostridium hylemonae (DSM 15053).</title>
        <authorList>
            <person name="Sudarsanam P."/>
            <person name="Ley R."/>
            <person name="Guruge J."/>
            <person name="Turnbaugh P.J."/>
            <person name="Mahowald M."/>
            <person name="Liep D."/>
            <person name="Gordon J."/>
        </authorList>
    </citation>
    <scope>NUCLEOTIDE SEQUENCE</scope>
    <source>
        <strain evidence="17">DSM 15053</strain>
    </source>
</reference>
<gene>
    <name evidence="17" type="ORF">CLOHYLEM_06956</name>
</gene>
<dbReference type="PANTHER" id="PTHR45528:SF1">
    <property type="entry name" value="SENSOR HISTIDINE KINASE CPXA"/>
    <property type="match status" value="1"/>
</dbReference>
<evidence type="ECO:0000256" key="8">
    <source>
        <dbReference type="ARBA" id="ARBA00022741"/>
    </source>
</evidence>
<proteinExistence type="predicted"/>
<dbReference type="InterPro" id="IPR003661">
    <property type="entry name" value="HisK_dim/P_dom"/>
</dbReference>
<evidence type="ECO:0000259" key="15">
    <source>
        <dbReference type="PROSITE" id="PS50109"/>
    </source>
</evidence>
<evidence type="ECO:0000313" key="17">
    <source>
        <dbReference type="EMBL" id="EEG72933.1"/>
    </source>
</evidence>
<evidence type="ECO:0000256" key="10">
    <source>
        <dbReference type="ARBA" id="ARBA00022840"/>
    </source>
</evidence>
<evidence type="ECO:0000313" key="18">
    <source>
        <dbReference type="Proteomes" id="UP000004893"/>
    </source>
</evidence>
<dbReference type="SUPFAM" id="SSF55874">
    <property type="entry name" value="ATPase domain of HSP90 chaperone/DNA topoisomerase II/histidine kinase"/>
    <property type="match status" value="1"/>
</dbReference>
<dbReference type="InterPro" id="IPR036097">
    <property type="entry name" value="HisK_dim/P_sf"/>
</dbReference>
<dbReference type="GO" id="GO:0005524">
    <property type="term" value="F:ATP binding"/>
    <property type="evidence" value="ECO:0007669"/>
    <property type="project" value="UniProtKB-KW"/>
</dbReference>
<evidence type="ECO:0000256" key="9">
    <source>
        <dbReference type="ARBA" id="ARBA00022777"/>
    </source>
</evidence>
<keyword evidence="12" id="KW-0902">Two-component regulatory system</keyword>
<dbReference type="PANTHER" id="PTHR45528">
    <property type="entry name" value="SENSOR HISTIDINE KINASE CPXA"/>
    <property type="match status" value="1"/>
</dbReference>
<keyword evidence="4" id="KW-1003">Cell membrane</keyword>
<evidence type="ECO:0000256" key="11">
    <source>
        <dbReference type="ARBA" id="ARBA00022989"/>
    </source>
</evidence>
<dbReference type="eggNOG" id="COG2205">
    <property type="taxonomic scope" value="Bacteria"/>
</dbReference>
<evidence type="ECO:0000256" key="7">
    <source>
        <dbReference type="ARBA" id="ARBA00022692"/>
    </source>
</evidence>
<dbReference type="Gene3D" id="1.10.287.130">
    <property type="match status" value="1"/>
</dbReference>
<dbReference type="CDD" id="cd00082">
    <property type="entry name" value="HisKA"/>
    <property type="match status" value="1"/>
</dbReference>
<evidence type="ECO:0000256" key="12">
    <source>
        <dbReference type="ARBA" id="ARBA00023012"/>
    </source>
</evidence>
<dbReference type="CDD" id="cd06225">
    <property type="entry name" value="HAMP"/>
    <property type="match status" value="1"/>
</dbReference>
<dbReference type="STRING" id="553973.CLOHYLEM_06956"/>
<dbReference type="InterPro" id="IPR036890">
    <property type="entry name" value="HATPase_C_sf"/>
</dbReference>
<keyword evidence="9 17" id="KW-0418">Kinase</keyword>
<dbReference type="Pfam" id="PF00512">
    <property type="entry name" value="HisKA"/>
    <property type="match status" value="1"/>
</dbReference>
<comment type="subcellular location">
    <subcellularLocation>
        <location evidence="2">Cell membrane</location>
        <topology evidence="2">Multi-pass membrane protein</topology>
    </subcellularLocation>
</comment>
<dbReference type="InterPro" id="IPR003660">
    <property type="entry name" value="HAMP_dom"/>
</dbReference>
<comment type="caution">
    <text evidence="17">The sequence shown here is derived from an EMBL/GenBank/DDBJ whole genome shotgun (WGS) entry which is preliminary data.</text>
</comment>
<accession>C0C4E0</accession>
<reference evidence="17" key="1">
    <citation type="submission" date="2009-02" db="EMBL/GenBank/DDBJ databases">
        <authorList>
            <person name="Fulton L."/>
            <person name="Clifton S."/>
            <person name="Fulton B."/>
            <person name="Xu J."/>
            <person name="Minx P."/>
            <person name="Pepin K.H."/>
            <person name="Johnson M."/>
            <person name="Bhonagiri V."/>
            <person name="Nash W.E."/>
            <person name="Mardis E.R."/>
            <person name="Wilson R.K."/>
        </authorList>
    </citation>
    <scope>NUCLEOTIDE SEQUENCE [LARGE SCALE GENOMIC DNA]</scope>
    <source>
        <strain evidence="17">DSM 15053</strain>
    </source>
</reference>
<dbReference type="InterPro" id="IPR050398">
    <property type="entry name" value="HssS/ArlS-like"/>
</dbReference>
<evidence type="ECO:0000256" key="2">
    <source>
        <dbReference type="ARBA" id="ARBA00004651"/>
    </source>
</evidence>
<evidence type="ECO:0000256" key="13">
    <source>
        <dbReference type="ARBA" id="ARBA00023136"/>
    </source>
</evidence>
<dbReference type="HOGENOM" id="CLU_000445_89_34_9"/>
<dbReference type="SUPFAM" id="SSF47384">
    <property type="entry name" value="Homodimeric domain of signal transducing histidine kinase"/>
    <property type="match status" value="1"/>
</dbReference>
<dbReference type="PROSITE" id="PS50109">
    <property type="entry name" value="HIS_KIN"/>
    <property type="match status" value="1"/>
</dbReference>
<dbReference type="RefSeq" id="WP_006444312.1">
    <property type="nucleotide sequence ID" value="NZ_CP036524.1"/>
</dbReference>
<keyword evidence="10" id="KW-0067">ATP-binding</keyword>
<keyword evidence="18" id="KW-1185">Reference proteome</keyword>
<evidence type="ECO:0000256" key="1">
    <source>
        <dbReference type="ARBA" id="ARBA00000085"/>
    </source>
</evidence>
<feature type="transmembrane region" description="Helical" evidence="14">
    <location>
        <begin position="104"/>
        <end position="126"/>
    </location>
</feature>
<feature type="domain" description="Histidine kinase" evidence="15">
    <location>
        <begin position="195"/>
        <end position="414"/>
    </location>
</feature>
<keyword evidence="5" id="KW-0597">Phosphoprotein</keyword>
<dbReference type="Pfam" id="PF02518">
    <property type="entry name" value="HATPase_c"/>
    <property type="match status" value="1"/>
</dbReference>
<dbReference type="OrthoDB" id="84942at2"/>
<dbReference type="PROSITE" id="PS50885">
    <property type="entry name" value="HAMP"/>
    <property type="match status" value="1"/>
</dbReference>
<sequence>MDWIEEKAEQLKTWIRDLTFRKAMLAYIAAAALISVILSAVTMTVCYRFESIIWNKYADMMQYNEVNGVPLWPDWSIAANWNIWAKDFAGFKGHDRQMMLMLDIIRVWCPFFYSFSGTVAAVFLFYRNRLKRPFGILKNGAEQIRQNNLDIHVTYDSEDEMGQLCRSFDMMRVEVIHNKEELWQRIEGQKKLNAAFAHDLRTPLTVLKGYSDFLARYIPQGKVSEQKMLDTLKLMSSHLDRLEQFSRTMKGIRSMEERPVNPEETGAASIYAEIREIIFALNQIKDIEITLDCAKEAQTGQRIYVDKNIVAEVFENLLSNAIRYAVCRITVSAEYDSAEGLFLLAVSDDGPGFTQEDLQKATLPYYREHGENEEHFGIGLHICALLCGKHGGTLSIANSMYGGAVVTASFNCLYNIYSES</sequence>
<name>C0C4E0_9FIRM</name>
<evidence type="ECO:0000256" key="6">
    <source>
        <dbReference type="ARBA" id="ARBA00022679"/>
    </source>
</evidence>
<keyword evidence="7 14" id="KW-0812">Transmembrane</keyword>
<dbReference type="EMBL" id="ABYI02000034">
    <property type="protein sequence ID" value="EEG72933.1"/>
    <property type="molecule type" value="Genomic_DNA"/>
</dbReference>
<dbReference type="InterPro" id="IPR003594">
    <property type="entry name" value="HATPase_dom"/>
</dbReference>
<keyword evidence="8" id="KW-0547">Nucleotide-binding</keyword>
<dbReference type="Proteomes" id="UP000004893">
    <property type="component" value="Unassembled WGS sequence"/>
</dbReference>
<dbReference type="SMART" id="SM00304">
    <property type="entry name" value="HAMP"/>
    <property type="match status" value="1"/>
</dbReference>
<dbReference type="Pfam" id="PF00672">
    <property type="entry name" value="HAMP"/>
    <property type="match status" value="1"/>
</dbReference>
<keyword evidence="13 14" id="KW-0472">Membrane</keyword>
<feature type="transmembrane region" description="Helical" evidence="14">
    <location>
        <begin position="24"/>
        <end position="47"/>
    </location>
</feature>
<dbReference type="SMART" id="SM00387">
    <property type="entry name" value="HATPase_c"/>
    <property type="match status" value="1"/>
</dbReference>
<dbReference type="AlphaFoldDB" id="C0C4E0"/>
<keyword evidence="11 14" id="KW-1133">Transmembrane helix</keyword>